<feature type="compositionally biased region" description="Basic and acidic residues" evidence="11">
    <location>
        <begin position="15"/>
        <end position="25"/>
    </location>
</feature>
<evidence type="ECO:0000256" key="8">
    <source>
        <dbReference type="ARBA" id="ARBA00023163"/>
    </source>
</evidence>
<dbReference type="PROSITE" id="PS50827">
    <property type="entry name" value="DDT"/>
    <property type="match status" value="1"/>
</dbReference>
<feature type="region of interest" description="Disordered" evidence="11">
    <location>
        <begin position="263"/>
        <end position="295"/>
    </location>
</feature>
<evidence type="ECO:0000256" key="9">
    <source>
        <dbReference type="ARBA" id="ARBA00023242"/>
    </source>
</evidence>
<evidence type="ECO:0000259" key="12">
    <source>
        <dbReference type="PROSITE" id="PS50827"/>
    </source>
</evidence>
<evidence type="ECO:0000256" key="3">
    <source>
        <dbReference type="ARBA" id="ARBA00022490"/>
    </source>
</evidence>
<proteinExistence type="predicted"/>
<dbReference type="GO" id="GO:0006355">
    <property type="term" value="P:regulation of DNA-templated transcription"/>
    <property type="evidence" value="ECO:0007669"/>
    <property type="project" value="InterPro"/>
</dbReference>
<dbReference type="AlphaFoldDB" id="A0AA38G335"/>
<keyword evidence="4" id="KW-1017">Isopeptide bond</keyword>
<evidence type="ECO:0000313" key="13">
    <source>
        <dbReference type="EMBL" id="KAH9315356.1"/>
    </source>
</evidence>
<dbReference type="OMA" id="PIDSCAG"/>
<keyword evidence="3" id="KW-0963">Cytoplasm</keyword>
<evidence type="ECO:0000256" key="2">
    <source>
        <dbReference type="ARBA" id="ARBA00004496"/>
    </source>
</evidence>
<evidence type="ECO:0000313" key="14">
    <source>
        <dbReference type="Proteomes" id="UP000824469"/>
    </source>
</evidence>
<dbReference type="EMBL" id="JAHRHJ020000005">
    <property type="protein sequence ID" value="KAH9315356.1"/>
    <property type="molecule type" value="Genomic_DNA"/>
</dbReference>
<feature type="compositionally biased region" description="Basic and acidic residues" evidence="11">
    <location>
        <begin position="398"/>
        <end position="421"/>
    </location>
</feature>
<reference evidence="13 14" key="1">
    <citation type="journal article" date="2021" name="Nat. Plants">
        <title>The Taxus genome provides insights into paclitaxel biosynthesis.</title>
        <authorList>
            <person name="Xiong X."/>
            <person name="Gou J."/>
            <person name="Liao Q."/>
            <person name="Li Y."/>
            <person name="Zhou Q."/>
            <person name="Bi G."/>
            <person name="Li C."/>
            <person name="Du R."/>
            <person name="Wang X."/>
            <person name="Sun T."/>
            <person name="Guo L."/>
            <person name="Liang H."/>
            <person name="Lu P."/>
            <person name="Wu Y."/>
            <person name="Zhang Z."/>
            <person name="Ro D.K."/>
            <person name="Shang Y."/>
            <person name="Huang S."/>
            <person name="Yan J."/>
        </authorList>
    </citation>
    <scope>NUCLEOTIDE SEQUENCE [LARGE SCALE GENOMIC DNA]</scope>
    <source>
        <strain evidence="13">Ta-2019</strain>
    </source>
</reference>
<organism evidence="13 14">
    <name type="scientific">Taxus chinensis</name>
    <name type="common">Chinese yew</name>
    <name type="synonym">Taxus wallichiana var. chinensis</name>
    <dbReference type="NCBI Taxonomy" id="29808"/>
    <lineage>
        <taxon>Eukaryota</taxon>
        <taxon>Viridiplantae</taxon>
        <taxon>Streptophyta</taxon>
        <taxon>Embryophyta</taxon>
        <taxon>Tracheophyta</taxon>
        <taxon>Spermatophyta</taxon>
        <taxon>Pinopsida</taxon>
        <taxon>Pinidae</taxon>
        <taxon>Conifers II</taxon>
        <taxon>Cupressales</taxon>
        <taxon>Taxaceae</taxon>
        <taxon>Taxus</taxon>
    </lineage>
</organism>
<keyword evidence="14" id="KW-1185">Reference proteome</keyword>
<feature type="region of interest" description="Disordered" evidence="11">
    <location>
        <begin position="1"/>
        <end position="25"/>
    </location>
</feature>
<feature type="region of interest" description="Disordered" evidence="11">
    <location>
        <begin position="308"/>
        <end position="423"/>
    </location>
</feature>
<gene>
    <name evidence="13" type="ORF">KI387_023983</name>
</gene>
<keyword evidence="10" id="KW-0175">Coiled coil</keyword>
<dbReference type="PANTHER" id="PTHR31169:SF8">
    <property type="entry name" value="ZINC-FINGER DOMAIN OF MONOAMINE-OXIDASE A REPRESSOR R1 PROTEIN"/>
    <property type="match status" value="1"/>
</dbReference>
<name>A0AA38G335_TAXCH</name>
<keyword evidence="6" id="KW-0832">Ubl conjugation</keyword>
<dbReference type="GO" id="GO:0005634">
    <property type="term" value="C:nucleus"/>
    <property type="evidence" value="ECO:0007669"/>
    <property type="project" value="UniProtKB-SubCell"/>
</dbReference>
<evidence type="ECO:0000256" key="10">
    <source>
        <dbReference type="SAM" id="Coils"/>
    </source>
</evidence>
<keyword evidence="7" id="KW-0805">Transcription regulation</keyword>
<accession>A0AA38G335</accession>
<comment type="subcellular location">
    <subcellularLocation>
        <location evidence="2">Cytoplasm</location>
    </subcellularLocation>
    <subcellularLocation>
        <location evidence="1">Nucleus</location>
    </subcellularLocation>
</comment>
<evidence type="ECO:0000256" key="1">
    <source>
        <dbReference type="ARBA" id="ARBA00004123"/>
    </source>
</evidence>
<feature type="coiled-coil region" evidence="10">
    <location>
        <begin position="646"/>
        <end position="720"/>
    </location>
</feature>
<evidence type="ECO:0000256" key="4">
    <source>
        <dbReference type="ARBA" id="ARBA00022499"/>
    </source>
</evidence>
<dbReference type="SMART" id="SM00571">
    <property type="entry name" value="DDT"/>
    <property type="match status" value="1"/>
</dbReference>
<keyword evidence="8" id="KW-0804">Transcription</keyword>
<evidence type="ECO:0000256" key="6">
    <source>
        <dbReference type="ARBA" id="ARBA00022843"/>
    </source>
</evidence>
<evidence type="ECO:0000256" key="11">
    <source>
        <dbReference type="SAM" id="MobiDB-lite"/>
    </source>
</evidence>
<dbReference type="Pfam" id="PF10497">
    <property type="entry name" value="zf-4CXXC_R1"/>
    <property type="match status" value="1"/>
</dbReference>
<dbReference type="InterPro" id="IPR018501">
    <property type="entry name" value="DDT_dom"/>
</dbReference>
<feature type="non-terminal residue" evidence="13">
    <location>
        <position position="827"/>
    </location>
</feature>
<protein>
    <recommendedName>
        <fullName evidence="12">DDT domain-containing protein</fullName>
    </recommendedName>
</protein>
<evidence type="ECO:0000256" key="5">
    <source>
        <dbReference type="ARBA" id="ARBA00022553"/>
    </source>
</evidence>
<dbReference type="InterPro" id="IPR018866">
    <property type="entry name" value="Znf-4CXXC_R1"/>
</dbReference>
<keyword evidence="9" id="KW-0539">Nucleus</keyword>
<sequence length="827" mass="91750">MALSSPAKRATPGKSKPDRPVAVRKEDDEQVAVAVAVAVCKRTKSPGVRVIGGRIYDSENGKTCHQCRQKTLEFMASCKNTTIGKIEKPCTMNFCPKCLFNRYGEKVEAAAKSEDWKCPRCRGVCNCSICMKKQGCAPTGILAHAAKATGFASVSDLLQCQGLSLDRVDALTMDGLLESIHSGNTDVKDLVKKLKPVHACLISTQSVDSSSTPSNNQSVPPLINLLKDKNHKPLSKPSTYLKECKAQKSFDQSPTHIESQFEETAYLSKSSKKKNRESTVGGKNKEKSPHVLGLSDEAIITKEKTNGNSKIKVKTKREKKSDAPLCSTVTKSSSPKIKGQDMAASEDTKGSVRVVEITEPLQSQKLTTSKRKQEKTHPSKICPGAGNEMPAESNHVPDAAERKSKKRKSDDTNSTEQKDALNDCVGQVEEKRCPNKNKKKRRSYIEEEEDVLVVLPQGKSMQSVAGMDFQANDVGQALQFLEFCSAFEQVLNLNKGHPESILRELTRGRIGRRGMYSSLVQFHVKLLSLIGEDIGEQCEISHSGSGENSWVLALRRLVLKKSSPSREDLSPSSSNQPSAEWQKMRQQVCEVESFIDSSLRGGAEGYEKLNPSRKLRLLNILCDESLSTRCLRNWIDSTSTRFIECKKEHQEEAMAVRDKAREAKQRMKDEVARILLSSKEGPPLTISEHDELISRVRLEAEKAEAAKQHVLEAASRMRRQRCDAIRTEHIVQNENGQVFWRLKGGSDRLACLLQDVSSGKPLIGQDQWFVYNEEEENILAKYIRLSRAPKAGKHRRILVAPQSCNKMAESEPVCAMEIVLDEAASNA</sequence>
<evidence type="ECO:0000256" key="7">
    <source>
        <dbReference type="ARBA" id="ARBA00023015"/>
    </source>
</evidence>
<comment type="caution">
    <text evidence="13">The sequence shown here is derived from an EMBL/GenBank/DDBJ whole genome shotgun (WGS) entry which is preliminary data.</text>
</comment>
<dbReference type="Proteomes" id="UP000824469">
    <property type="component" value="Unassembled WGS sequence"/>
</dbReference>
<keyword evidence="5" id="KW-0597">Phosphoprotein</keyword>
<dbReference type="PANTHER" id="PTHR31169">
    <property type="entry name" value="OS05G0300700 PROTEIN"/>
    <property type="match status" value="1"/>
</dbReference>
<dbReference type="GO" id="GO:0005737">
    <property type="term" value="C:cytoplasm"/>
    <property type="evidence" value="ECO:0007669"/>
    <property type="project" value="UniProtKB-SubCell"/>
</dbReference>
<feature type="domain" description="DDT" evidence="12">
    <location>
        <begin position="471"/>
        <end position="536"/>
    </location>
</feature>
<dbReference type="InterPro" id="IPR040221">
    <property type="entry name" value="CDCA7/CDA7L"/>
</dbReference>